<dbReference type="InterPro" id="IPR011234">
    <property type="entry name" value="Fumarylacetoacetase-like_C"/>
</dbReference>
<feature type="domain" description="Fumarylacetoacetase-like C-terminal" evidence="2">
    <location>
        <begin position="92"/>
        <end position="253"/>
    </location>
</feature>
<evidence type="ECO:0000313" key="4">
    <source>
        <dbReference type="Proteomes" id="UP000199004"/>
    </source>
</evidence>
<dbReference type="PANTHER" id="PTHR30143">
    <property type="entry name" value="ACID HYDRATASE"/>
    <property type="match status" value="1"/>
</dbReference>
<evidence type="ECO:0000259" key="2">
    <source>
        <dbReference type="Pfam" id="PF01557"/>
    </source>
</evidence>
<dbReference type="PANTHER" id="PTHR30143:SF0">
    <property type="entry name" value="2-KETO-4-PENTENOATE HYDRATASE"/>
    <property type="match status" value="1"/>
</dbReference>
<dbReference type="SUPFAM" id="SSF56529">
    <property type="entry name" value="FAH"/>
    <property type="match status" value="1"/>
</dbReference>
<accession>A0A1H0J2C5</accession>
<keyword evidence="1" id="KW-0456">Lyase</keyword>
<dbReference type="Pfam" id="PF01557">
    <property type="entry name" value="FAA_hydrolase"/>
    <property type="match status" value="1"/>
</dbReference>
<evidence type="ECO:0000313" key="3">
    <source>
        <dbReference type="EMBL" id="SDO37894.1"/>
    </source>
</evidence>
<organism evidence="3 4">
    <name type="scientific">Nocardioides szechwanensis</name>
    <dbReference type="NCBI Taxonomy" id="1005944"/>
    <lineage>
        <taxon>Bacteria</taxon>
        <taxon>Bacillati</taxon>
        <taxon>Actinomycetota</taxon>
        <taxon>Actinomycetes</taxon>
        <taxon>Propionibacteriales</taxon>
        <taxon>Nocardioidaceae</taxon>
        <taxon>Nocardioides</taxon>
    </lineage>
</organism>
<dbReference type="Gene3D" id="3.90.850.10">
    <property type="entry name" value="Fumarylacetoacetase-like, C-terminal domain"/>
    <property type="match status" value="1"/>
</dbReference>
<dbReference type="STRING" id="1005944.SAMN05192576_3889"/>
<protein>
    <submittedName>
        <fullName evidence="3">2-oxo-3-hexenedioate decarboxylase</fullName>
    </submittedName>
</protein>
<dbReference type="Proteomes" id="UP000199004">
    <property type="component" value="Unassembled WGS sequence"/>
</dbReference>
<reference evidence="3 4" key="1">
    <citation type="submission" date="2016-10" db="EMBL/GenBank/DDBJ databases">
        <authorList>
            <person name="de Groot N.N."/>
        </authorList>
    </citation>
    <scope>NUCLEOTIDE SEQUENCE [LARGE SCALE GENOMIC DNA]</scope>
    <source>
        <strain evidence="3 4">CGMCC 1.11147</strain>
    </source>
</reference>
<dbReference type="EMBL" id="FNIC01000008">
    <property type="protein sequence ID" value="SDO37894.1"/>
    <property type="molecule type" value="Genomic_DNA"/>
</dbReference>
<sequence length="256" mass="26978">MTPADAEAALRAARGARRTLAPFTDADPTLDEQWGYDVQSLDRARRLGSGETVIGAKLGLTSAAKQQRMNVDQPIVGFLTDVMRVEAGSLARTVPGWAQPRIEPEIAFVTAQALSAPLTLDEAARAVDGVCVAAEVIDSRYDGYRFRLPDVVADNTSAAGFLVGPLARPTDLDELARVRCELEVDGHVVHEATGAAILGHPLRALVHLSEHLARRGQTLPAGSLVLAGALTDAVPLLGGSRYTIRMTGLGTLSVGA</sequence>
<dbReference type="GO" id="GO:0005737">
    <property type="term" value="C:cytoplasm"/>
    <property type="evidence" value="ECO:0007669"/>
    <property type="project" value="TreeGrafter"/>
</dbReference>
<name>A0A1H0J2C5_9ACTN</name>
<gene>
    <name evidence="3" type="ORF">SAMN05192576_3889</name>
</gene>
<dbReference type="GO" id="GO:0008684">
    <property type="term" value="F:2-oxopent-4-enoate hydratase activity"/>
    <property type="evidence" value="ECO:0007669"/>
    <property type="project" value="TreeGrafter"/>
</dbReference>
<proteinExistence type="predicted"/>
<dbReference type="InterPro" id="IPR036663">
    <property type="entry name" value="Fumarylacetoacetase_C_sf"/>
</dbReference>
<dbReference type="RefSeq" id="WP_091026469.1">
    <property type="nucleotide sequence ID" value="NZ_BKAE01000012.1"/>
</dbReference>
<keyword evidence="4" id="KW-1185">Reference proteome</keyword>
<evidence type="ECO:0000256" key="1">
    <source>
        <dbReference type="ARBA" id="ARBA00023239"/>
    </source>
</evidence>
<dbReference type="InterPro" id="IPR050772">
    <property type="entry name" value="Hydratase-Decarb/MhpD_sf"/>
</dbReference>
<dbReference type="AlphaFoldDB" id="A0A1H0J2C5"/>
<dbReference type="OrthoDB" id="9792137at2"/>